<comment type="caution">
    <text evidence="3">The sequence shown here is derived from an EMBL/GenBank/DDBJ whole genome shotgun (WGS) entry which is preliminary data.</text>
</comment>
<reference evidence="3 4" key="1">
    <citation type="journal article" date="2019" name="Genome Biol. Evol.">
        <title>Day and night: Metabolic profiles and evolutionary relationships of six axenic non-marine cyanobacteria.</title>
        <authorList>
            <person name="Will S.E."/>
            <person name="Henke P."/>
            <person name="Boedeker C."/>
            <person name="Huang S."/>
            <person name="Brinkmann H."/>
            <person name="Rohde M."/>
            <person name="Jarek M."/>
            <person name="Friedl T."/>
            <person name="Seufert S."/>
            <person name="Schumacher M."/>
            <person name="Overmann J."/>
            <person name="Neumann-Schaal M."/>
            <person name="Petersen J."/>
        </authorList>
    </citation>
    <scope>NUCLEOTIDE SEQUENCE [LARGE SCALE GENOMIC DNA]</scope>
    <source>
        <strain evidence="3 4">SAG 39.79</strain>
    </source>
</reference>
<dbReference type="InterPro" id="IPR010982">
    <property type="entry name" value="Lambda_DNA-bd_dom_sf"/>
</dbReference>
<feature type="domain" description="HTH cro/C1-type" evidence="2">
    <location>
        <begin position="431"/>
        <end position="478"/>
    </location>
</feature>
<gene>
    <name evidence="3" type="ORF">DSM107010_70240</name>
</gene>
<evidence type="ECO:0000313" key="3">
    <source>
        <dbReference type="EMBL" id="RUS97067.1"/>
    </source>
</evidence>
<sequence>MVRKSIPDSQPKQSATKGGTRRTRSTRQVDRKQDSSKQHQLTDRPQTSPDLFVNSAATSMASAMPIWGASSILTQRKDLPWSADPNGKLCYAKDVENGKGVVLFWVTEDLEQEYPATLAGAAALAVIDTFDIRAACMHLIYAAHATQLDRPWEQELVIDDRQIEAYLGLQKRTDKNRQQKLALIKEIVQQPCKITTYVSWPAQGKAKGFTVEEGRLWHLLGIRYHYQQDLFGNKELTGITFTVRAGLWAKYFLNDEGRRDISAYCPCGELSKALLEDIMSLWQHREGAARLMVWLLFKSKVDRQNHHVAQTLMEIAYGTQRIEAARQDSQLRKKLANTWDEDLLALHDKGWQLYFHPDTYPPQLQPPGFGRSNQSRPKGFFDQLLSAQLWIEPPENWKKDAIAPRPTSESEIQPVVVLPVQSQPTLTGAQIKARRKEKGWSQPKLSALSGLSQGLISLIENEKRSLTGENQEILERTFALNS</sequence>
<evidence type="ECO:0000313" key="4">
    <source>
        <dbReference type="Proteomes" id="UP000282574"/>
    </source>
</evidence>
<dbReference type="Pfam" id="PF01381">
    <property type="entry name" value="HTH_3"/>
    <property type="match status" value="1"/>
</dbReference>
<accession>A0AB37U8V1</accession>
<feature type="region of interest" description="Disordered" evidence="1">
    <location>
        <begin position="1"/>
        <end position="50"/>
    </location>
</feature>
<dbReference type="GO" id="GO:0003677">
    <property type="term" value="F:DNA binding"/>
    <property type="evidence" value="ECO:0007669"/>
    <property type="project" value="InterPro"/>
</dbReference>
<proteinExistence type="predicted"/>
<dbReference type="InterPro" id="IPR001387">
    <property type="entry name" value="Cro/C1-type_HTH"/>
</dbReference>
<dbReference type="EMBL" id="RSCK01000175">
    <property type="protein sequence ID" value="RUS97067.1"/>
    <property type="molecule type" value="Genomic_DNA"/>
</dbReference>
<dbReference type="Gene3D" id="1.10.260.40">
    <property type="entry name" value="lambda repressor-like DNA-binding domains"/>
    <property type="match status" value="1"/>
</dbReference>
<feature type="compositionally biased region" description="Basic and acidic residues" evidence="1">
    <location>
        <begin position="27"/>
        <end position="42"/>
    </location>
</feature>
<keyword evidence="4" id="KW-1185">Reference proteome</keyword>
<organism evidence="3 4">
    <name type="scientific">Chroococcidiopsis cubana SAG 39.79</name>
    <dbReference type="NCBI Taxonomy" id="388085"/>
    <lineage>
        <taxon>Bacteria</taxon>
        <taxon>Bacillati</taxon>
        <taxon>Cyanobacteriota</taxon>
        <taxon>Cyanophyceae</taxon>
        <taxon>Chroococcidiopsidales</taxon>
        <taxon>Chroococcidiopsidaceae</taxon>
        <taxon>Chroococcidiopsis</taxon>
    </lineage>
</organism>
<evidence type="ECO:0000259" key="2">
    <source>
        <dbReference type="PROSITE" id="PS50943"/>
    </source>
</evidence>
<evidence type="ECO:0000256" key="1">
    <source>
        <dbReference type="SAM" id="MobiDB-lite"/>
    </source>
</evidence>
<dbReference type="Proteomes" id="UP000282574">
    <property type="component" value="Unassembled WGS sequence"/>
</dbReference>
<dbReference type="RefSeq" id="WP_106169674.1">
    <property type="nucleotide sequence ID" value="NZ_JAVKZF010000004.1"/>
</dbReference>
<name>A0AB37U8V1_9CYAN</name>
<dbReference type="AlphaFoldDB" id="A0AB37U8V1"/>
<protein>
    <recommendedName>
        <fullName evidence="2">HTH cro/C1-type domain-containing protein</fullName>
    </recommendedName>
</protein>
<dbReference type="PROSITE" id="PS50943">
    <property type="entry name" value="HTH_CROC1"/>
    <property type="match status" value="1"/>
</dbReference>
<dbReference type="SUPFAM" id="SSF47413">
    <property type="entry name" value="lambda repressor-like DNA-binding domains"/>
    <property type="match status" value="1"/>
</dbReference>
<dbReference type="CDD" id="cd00093">
    <property type="entry name" value="HTH_XRE"/>
    <property type="match status" value="1"/>
</dbReference>